<accession>A0A0H5C2A4</accession>
<dbReference type="FunFam" id="1.20.1250.20:FF:000034">
    <property type="entry name" value="MFS general substrate transporter"/>
    <property type="match status" value="1"/>
</dbReference>
<dbReference type="EMBL" id="CDQK01000002">
    <property type="protein sequence ID" value="CEP21881.1"/>
    <property type="molecule type" value="Genomic_DNA"/>
</dbReference>
<dbReference type="AlphaFoldDB" id="A0A0H5C2A4"/>
<keyword evidence="5 6" id="KW-0472">Membrane</keyword>
<feature type="transmembrane region" description="Helical" evidence="6">
    <location>
        <begin position="404"/>
        <end position="427"/>
    </location>
</feature>
<dbReference type="Proteomes" id="UP000038830">
    <property type="component" value="Unassembled WGS sequence"/>
</dbReference>
<dbReference type="PANTHER" id="PTHR43791:SF18">
    <property type="entry name" value="NICOTINIC ACID TRANSPORTER TNA1, PUTATIVE (AFU_ORTHOLOGUE AFUA_3G03820)-RELATED"/>
    <property type="match status" value="1"/>
</dbReference>
<evidence type="ECO:0000256" key="3">
    <source>
        <dbReference type="ARBA" id="ARBA00022692"/>
    </source>
</evidence>
<evidence type="ECO:0000256" key="4">
    <source>
        <dbReference type="ARBA" id="ARBA00022989"/>
    </source>
</evidence>
<dbReference type="InterPro" id="IPR036259">
    <property type="entry name" value="MFS_trans_sf"/>
</dbReference>
<dbReference type="SUPFAM" id="SSF103473">
    <property type="entry name" value="MFS general substrate transporter"/>
    <property type="match status" value="1"/>
</dbReference>
<evidence type="ECO:0000256" key="6">
    <source>
        <dbReference type="SAM" id="Phobius"/>
    </source>
</evidence>
<keyword evidence="2" id="KW-0813">Transport</keyword>
<dbReference type="Pfam" id="PF07690">
    <property type="entry name" value="MFS_1"/>
    <property type="match status" value="1"/>
</dbReference>
<dbReference type="Gene3D" id="1.20.1250.20">
    <property type="entry name" value="MFS general substrate transporter like domains"/>
    <property type="match status" value="2"/>
</dbReference>
<feature type="transmembrane region" description="Helical" evidence="6">
    <location>
        <begin position="317"/>
        <end position="340"/>
    </location>
</feature>
<feature type="transmembrane region" description="Helical" evidence="6">
    <location>
        <begin position="186"/>
        <end position="206"/>
    </location>
</feature>
<feature type="domain" description="Major facilitator superfamily (MFS) profile" evidence="7">
    <location>
        <begin position="58"/>
        <end position="493"/>
    </location>
</feature>
<feature type="transmembrane region" description="Helical" evidence="6">
    <location>
        <begin position="218"/>
        <end position="240"/>
    </location>
</feature>
<dbReference type="GO" id="GO:0022857">
    <property type="term" value="F:transmembrane transporter activity"/>
    <property type="evidence" value="ECO:0007669"/>
    <property type="project" value="InterPro"/>
</dbReference>
<protein>
    <recommendedName>
        <fullName evidence="7">Major facilitator superfamily (MFS) profile domain-containing protein</fullName>
    </recommendedName>
</protein>
<evidence type="ECO:0000256" key="5">
    <source>
        <dbReference type="ARBA" id="ARBA00023136"/>
    </source>
</evidence>
<keyword evidence="4 6" id="KW-1133">Transmembrane helix</keyword>
<name>A0A0H5C2A4_CYBJN</name>
<sequence>MTDSIISLDKPEEQFIEKVDTLNSPTVVEDNASSSSEESEDFSDVDEAKVLRKIDLRLLPLVSLLYLLSNLDRSNIGNAKIEGLEASLGLSTSQFNWCLTIFFLTYSAFEIPSNYILKLIGRQSIFIPTIMVLWGVVMTCMGFVQGFAGLFSLRLLLGIFEAGLYPGVTYGLTMYYAKREMQSRQAIFYCASSVAGAFSGILAFAIAKMDGVGGYEGWRWIFILEGIVTVLVAICAFWLLPDYPDTAKFLTPREREFVVWRLKTDGNYKDMDAKIHAFSESSRAKPDFTKFTEQDDISMKQSLIAVVRDPAIYFHILVYWGIICPTYAISLFGPSVIYALGYTAGKAQLMTVPVYVLAATCAVIQAFVVDRVGVRSFFVLGDLVFVLAGFSMALAGQLSGTPGLIYASLYVSAVGLVSLFPGIISWVAINFANPRKRAIAMACQIGIGNFGGAAAANFYRPGKYQVGHALCLGFACLAVINVIVLQIGYTRSNRRAEKELRMGKYDDKTDLQLFRMGNRSPFFKYGL</sequence>
<dbReference type="InterPro" id="IPR020846">
    <property type="entry name" value="MFS_dom"/>
</dbReference>
<evidence type="ECO:0000313" key="8">
    <source>
        <dbReference type="EMBL" id="CEP21881.1"/>
    </source>
</evidence>
<proteinExistence type="predicted"/>
<gene>
    <name evidence="8" type="ORF">BN1211_2096</name>
</gene>
<dbReference type="PANTHER" id="PTHR43791">
    <property type="entry name" value="PERMEASE-RELATED"/>
    <property type="match status" value="1"/>
</dbReference>
<feature type="transmembrane region" description="Helical" evidence="6">
    <location>
        <begin position="465"/>
        <end position="489"/>
    </location>
</feature>
<feature type="transmembrane region" description="Helical" evidence="6">
    <location>
        <begin position="376"/>
        <end position="398"/>
    </location>
</feature>
<feature type="transmembrane region" description="Helical" evidence="6">
    <location>
        <begin position="439"/>
        <end position="459"/>
    </location>
</feature>
<keyword evidence="3 6" id="KW-0812">Transmembrane</keyword>
<reference evidence="9" key="1">
    <citation type="journal article" date="2015" name="J. Biotechnol.">
        <title>The structure of the Cyberlindnera jadinii genome and its relation to Candida utilis analyzed by the occurrence of single nucleotide polymorphisms.</title>
        <authorList>
            <person name="Rupp O."/>
            <person name="Brinkrolf K."/>
            <person name="Buerth C."/>
            <person name="Kunigo M."/>
            <person name="Schneider J."/>
            <person name="Jaenicke S."/>
            <person name="Goesmann A."/>
            <person name="Puehler A."/>
            <person name="Jaeger K.-E."/>
            <person name="Ernst J.F."/>
        </authorList>
    </citation>
    <scope>NUCLEOTIDE SEQUENCE [LARGE SCALE GENOMIC DNA]</scope>
    <source>
        <strain evidence="9">ATCC 18201 / CBS 1600 / BCRC 20928 / JCM 3617 / NBRC 0987 / NRRL Y-1542</strain>
    </source>
</reference>
<evidence type="ECO:0000256" key="2">
    <source>
        <dbReference type="ARBA" id="ARBA00022448"/>
    </source>
</evidence>
<evidence type="ECO:0000313" key="9">
    <source>
        <dbReference type="Proteomes" id="UP000038830"/>
    </source>
</evidence>
<feature type="transmembrane region" description="Helical" evidence="6">
    <location>
        <begin position="125"/>
        <end position="144"/>
    </location>
</feature>
<dbReference type="PROSITE" id="PS50850">
    <property type="entry name" value="MFS"/>
    <property type="match status" value="1"/>
</dbReference>
<dbReference type="GO" id="GO:0016020">
    <property type="term" value="C:membrane"/>
    <property type="evidence" value="ECO:0007669"/>
    <property type="project" value="UniProtKB-SubCell"/>
</dbReference>
<dbReference type="InterPro" id="IPR011701">
    <property type="entry name" value="MFS"/>
</dbReference>
<feature type="transmembrane region" description="Helical" evidence="6">
    <location>
        <begin position="156"/>
        <end position="177"/>
    </location>
</feature>
<evidence type="ECO:0000256" key="1">
    <source>
        <dbReference type="ARBA" id="ARBA00004141"/>
    </source>
</evidence>
<evidence type="ECO:0000259" key="7">
    <source>
        <dbReference type="PROSITE" id="PS50850"/>
    </source>
</evidence>
<organism evidence="8 9">
    <name type="scientific">Cyberlindnera jadinii (strain ATCC 18201 / CBS 1600 / BCRC 20928 / JCM 3617 / NBRC 0987 / NRRL Y-1542)</name>
    <name type="common">Torula yeast</name>
    <name type="synonym">Candida utilis</name>
    <dbReference type="NCBI Taxonomy" id="983966"/>
    <lineage>
        <taxon>Eukaryota</taxon>
        <taxon>Fungi</taxon>
        <taxon>Dikarya</taxon>
        <taxon>Ascomycota</taxon>
        <taxon>Saccharomycotina</taxon>
        <taxon>Saccharomycetes</taxon>
        <taxon>Phaffomycetales</taxon>
        <taxon>Phaffomycetaceae</taxon>
        <taxon>Cyberlindnera</taxon>
    </lineage>
</organism>
<comment type="subcellular location">
    <subcellularLocation>
        <location evidence="1">Membrane</location>
        <topology evidence="1">Multi-pass membrane protein</topology>
    </subcellularLocation>
</comment>
<feature type="transmembrane region" description="Helical" evidence="6">
    <location>
        <begin position="352"/>
        <end position="369"/>
    </location>
</feature>